<feature type="compositionally biased region" description="Low complexity" evidence="1">
    <location>
        <begin position="242"/>
        <end position="264"/>
    </location>
</feature>
<reference evidence="3" key="1">
    <citation type="journal article" date="2023" name="Mol. Phylogenet. Evol.">
        <title>Genome-scale phylogeny and comparative genomics of the fungal order Sordariales.</title>
        <authorList>
            <person name="Hensen N."/>
            <person name="Bonometti L."/>
            <person name="Westerberg I."/>
            <person name="Brannstrom I.O."/>
            <person name="Guillou S."/>
            <person name="Cros-Aarteil S."/>
            <person name="Calhoun S."/>
            <person name="Haridas S."/>
            <person name="Kuo A."/>
            <person name="Mondo S."/>
            <person name="Pangilinan J."/>
            <person name="Riley R."/>
            <person name="LaButti K."/>
            <person name="Andreopoulos B."/>
            <person name="Lipzen A."/>
            <person name="Chen C."/>
            <person name="Yan M."/>
            <person name="Daum C."/>
            <person name="Ng V."/>
            <person name="Clum A."/>
            <person name="Steindorff A."/>
            <person name="Ohm R.A."/>
            <person name="Martin F."/>
            <person name="Silar P."/>
            <person name="Natvig D.O."/>
            <person name="Lalanne C."/>
            <person name="Gautier V."/>
            <person name="Ament-Velasquez S.L."/>
            <person name="Kruys A."/>
            <person name="Hutchinson M.I."/>
            <person name="Powell A.J."/>
            <person name="Barry K."/>
            <person name="Miller A.N."/>
            <person name="Grigoriev I.V."/>
            <person name="Debuchy R."/>
            <person name="Gladieux P."/>
            <person name="Hiltunen Thoren M."/>
            <person name="Johannesson H."/>
        </authorList>
    </citation>
    <scope>NUCLEOTIDE SEQUENCE</scope>
    <source>
        <strain evidence="3">CBS 958.72</strain>
    </source>
</reference>
<dbReference type="AlphaFoldDB" id="A0AAE0N7M6"/>
<name>A0AAE0N7M6_9PEZI</name>
<feature type="compositionally biased region" description="Polar residues" evidence="1">
    <location>
        <begin position="583"/>
        <end position="592"/>
    </location>
</feature>
<evidence type="ECO:0000313" key="4">
    <source>
        <dbReference type="Proteomes" id="UP001287356"/>
    </source>
</evidence>
<feature type="compositionally biased region" description="Basic and acidic residues" evidence="1">
    <location>
        <begin position="152"/>
        <end position="171"/>
    </location>
</feature>
<keyword evidence="4" id="KW-1185">Reference proteome</keyword>
<keyword evidence="2" id="KW-0812">Transmembrane</keyword>
<feature type="compositionally biased region" description="Low complexity" evidence="1">
    <location>
        <begin position="818"/>
        <end position="829"/>
    </location>
</feature>
<comment type="caution">
    <text evidence="3">The sequence shown here is derived from an EMBL/GenBank/DDBJ whole genome shotgun (WGS) entry which is preliminary data.</text>
</comment>
<keyword evidence="2" id="KW-0472">Membrane</keyword>
<accession>A0AAE0N7M6</accession>
<feature type="compositionally biased region" description="Polar residues" evidence="1">
    <location>
        <begin position="416"/>
        <end position="428"/>
    </location>
</feature>
<feature type="compositionally biased region" description="Basic and acidic residues" evidence="1">
    <location>
        <begin position="870"/>
        <end position="880"/>
    </location>
</feature>
<feature type="region of interest" description="Disordered" evidence="1">
    <location>
        <begin position="643"/>
        <end position="699"/>
    </location>
</feature>
<keyword evidence="2" id="KW-1133">Transmembrane helix</keyword>
<evidence type="ECO:0000256" key="2">
    <source>
        <dbReference type="SAM" id="Phobius"/>
    </source>
</evidence>
<evidence type="ECO:0000256" key="1">
    <source>
        <dbReference type="SAM" id="MobiDB-lite"/>
    </source>
</evidence>
<feature type="compositionally biased region" description="Acidic residues" evidence="1">
    <location>
        <begin position="763"/>
        <end position="775"/>
    </location>
</feature>
<feature type="region of interest" description="Disordered" evidence="1">
    <location>
        <begin position="152"/>
        <end position="180"/>
    </location>
</feature>
<reference evidence="3" key="2">
    <citation type="submission" date="2023-06" db="EMBL/GenBank/DDBJ databases">
        <authorList>
            <consortium name="Lawrence Berkeley National Laboratory"/>
            <person name="Haridas S."/>
            <person name="Hensen N."/>
            <person name="Bonometti L."/>
            <person name="Westerberg I."/>
            <person name="Brannstrom I.O."/>
            <person name="Guillou S."/>
            <person name="Cros-Aarteil S."/>
            <person name="Calhoun S."/>
            <person name="Kuo A."/>
            <person name="Mondo S."/>
            <person name="Pangilinan J."/>
            <person name="Riley R."/>
            <person name="Labutti K."/>
            <person name="Andreopoulos B."/>
            <person name="Lipzen A."/>
            <person name="Chen C."/>
            <person name="Yanf M."/>
            <person name="Daum C."/>
            <person name="Ng V."/>
            <person name="Clum A."/>
            <person name="Steindorff A."/>
            <person name="Ohm R."/>
            <person name="Martin F."/>
            <person name="Silar P."/>
            <person name="Natvig D."/>
            <person name="Lalanne C."/>
            <person name="Gautier V."/>
            <person name="Ament-Velasquez S.L."/>
            <person name="Kruys A."/>
            <person name="Hutchinson M.I."/>
            <person name="Powell A.J."/>
            <person name="Barry K."/>
            <person name="Miller A.N."/>
            <person name="Grigoriev I.V."/>
            <person name="Debuchy R."/>
            <person name="Gladieux P."/>
            <person name="Thoren M.H."/>
            <person name="Johannesson H."/>
        </authorList>
    </citation>
    <scope>NUCLEOTIDE SEQUENCE</scope>
    <source>
        <strain evidence="3">CBS 958.72</strain>
    </source>
</reference>
<feature type="region of interest" description="Disordered" evidence="1">
    <location>
        <begin position="992"/>
        <end position="1098"/>
    </location>
</feature>
<feature type="compositionally biased region" description="Basic and acidic residues" evidence="1">
    <location>
        <begin position="485"/>
        <end position="498"/>
    </location>
</feature>
<protein>
    <submittedName>
        <fullName evidence="3">Uncharacterized protein</fullName>
    </submittedName>
</protein>
<feature type="compositionally biased region" description="Low complexity" evidence="1">
    <location>
        <begin position="951"/>
        <end position="964"/>
    </location>
</feature>
<feature type="compositionally biased region" description="Low complexity" evidence="1">
    <location>
        <begin position="839"/>
        <end position="853"/>
    </location>
</feature>
<proteinExistence type="predicted"/>
<feature type="compositionally biased region" description="Basic residues" evidence="1">
    <location>
        <begin position="116"/>
        <end position="125"/>
    </location>
</feature>
<feature type="compositionally biased region" description="Polar residues" evidence="1">
    <location>
        <begin position="555"/>
        <end position="570"/>
    </location>
</feature>
<feature type="compositionally biased region" description="Low complexity" evidence="1">
    <location>
        <begin position="665"/>
        <end position="676"/>
    </location>
</feature>
<feature type="compositionally biased region" description="Basic and acidic residues" evidence="1">
    <location>
        <begin position="1088"/>
        <end position="1098"/>
    </location>
</feature>
<dbReference type="EMBL" id="JAULSN010000004">
    <property type="protein sequence ID" value="KAK3373797.1"/>
    <property type="molecule type" value="Genomic_DNA"/>
</dbReference>
<feature type="compositionally biased region" description="Polar residues" evidence="1">
    <location>
        <begin position="1029"/>
        <end position="1041"/>
    </location>
</feature>
<feature type="compositionally biased region" description="Polar residues" evidence="1">
    <location>
        <begin position="719"/>
        <end position="735"/>
    </location>
</feature>
<feature type="compositionally biased region" description="Polar residues" evidence="1">
    <location>
        <begin position="650"/>
        <end position="664"/>
    </location>
</feature>
<dbReference type="Proteomes" id="UP001287356">
    <property type="component" value="Unassembled WGS sequence"/>
</dbReference>
<feature type="region of interest" description="Disordered" evidence="1">
    <location>
        <begin position="818"/>
        <end position="883"/>
    </location>
</feature>
<feature type="compositionally biased region" description="Polar residues" evidence="1">
    <location>
        <begin position="391"/>
        <end position="409"/>
    </location>
</feature>
<feature type="compositionally biased region" description="Gly residues" evidence="1">
    <location>
        <begin position="1053"/>
        <end position="1064"/>
    </location>
</feature>
<feature type="region of interest" description="Disordered" evidence="1">
    <location>
        <begin position="443"/>
        <end position="628"/>
    </location>
</feature>
<feature type="region of interest" description="Disordered" evidence="1">
    <location>
        <begin position="718"/>
        <end position="797"/>
    </location>
</feature>
<feature type="compositionally biased region" description="Polar residues" evidence="1">
    <location>
        <begin position="601"/>
        <end position="624"/>
    </location>
</feature>
<feature type="compositionally biased region" description="Polar residues" evidence="1">
    <location>
        <begin position="358"/>
        <end position="368"/>
    </location>
</feature>
<feature type="compositionally biased region" description="Pro residues" evidence="1">
    <location>
        <begin position="510"/>
        <end position="522"/>
    </location>
</feature>
<sequence>MSASEQPQAAAEDMSASLPLSALISIIVGGTFVVCAILATLGLYLSRRRAARYNLVLSGEIPVIVHDVENSSTSEARTSPRKLQKLGGGRGPPLIKDADDSGSLVRRLSRSTLPRVFKKGHRRSRSGPSWGWPASLSRSSSKRTVAWVDEDALHGPDTGSRREPQEGEARDSWPLGNRTPTLPKLPHYAFYRYAQTDQSPVNNRPTIRVIDYAHQEELLAYSRTLPEPPRLTLVTNNDGQFASPGASSSRSSLAQSPTRSLPRTPSRPRVRQPSTDSTLTEILRSTEKRLQEGGAAGSGATARKTTCDRGTRSPRKVSAMGSRESLLGYGSGAGSDEVPTARRSMSRSRTPSPRKCPASQSLTASLVQQHKRQDSQVSAMSEADSLIPEPVQQTDSPSGLTSPSRNPRSQEPEAQVAQNQSARSSLSLSTVYSEDEVLEVMRAAPSPSECRTLPPPAETPLNSATASSTPRPNSSCDWPGRPQHKPQDLSRESLEKSQRLCRVSIGQPPASLPPSIRLPPCPSSGSARAFARAGCSDPAGQRGRVSKTVPVSRAGKSQGSAKQTPASVTAKSAPMLGKYLSPTAITPRTNPSPVFARESSGVVNAQTAEKNKGSSTPRSDSTLFATEDRAANKGEILILPAQSAPGAQEGPQSNSSLSSRIPTTQDQQQQQQQQQQRMSSNTSSVYSQDPSSDRLGAGAVSSASDFNRASFLANYSLRPASSSSPLTARPASSSYPPRVDSLGRIAKTKLAPSLPDRIPSRLEEEDEKEDNDDDGTAANGGEGGGGGGGGGARLSASGLTLGAGLAATVAELRRMNSGISTASGRSSSPTGGGVSARMSGSHHYLSLGSSSSSPKRRRRQIMSSSTASQKRRDGDEEICRRPRTMVVVGSTAAGSPQRRRIVMGERGTAAAAAATSNRASFPRLGPGVGLGLYFPRDEGDDEKGEEEHRTGSPTTTTTRSQGKTKQQRATVDFLFEMQIPTAAEFTFSAAAASGSGSGQRGDSERNKNNNNNNNTLPAALPSFQFPYPSRSSEATPTSTSMPRHHHPRNRTAGSGGGGGGGGGSPRRRLENPWSSPTTCRNLAVGGHRRSDDSLGLYDKDGFLIYSPARQGGASPGLRV</sequence>
<gene>
    <name evidence="3" type="ORF">B0T24DRAFT_679199</name>
</gene>
<feature type="region of interest" description="Disordered" evidence="1">
    <location>
        <begin position="935"/>
        <end position="967"/>
    </location>
</feature>
<feature type="region of interest" description="Disordered" evidence="1">
    <location>
        <begin position="228"/>
        <end position="428"/>
    </location>
</feature>
<feature type="region of interest" description="Disordered" evidence="1">
    <location>
        <begin position="116"/>
        <end position="136"/>
    </location>
</feature>
<feature type="compositionally biased region" description="Gly residues" evidence="1">
    <location>
        <begin position="778"/>
        <end position="792"/>
    </location>
</feature>
<feature type="compositionally biased region" description="Low complexity" evidence="1">
    <location>
        <begin position="523"/>
        <end position="536"/>
    </location>
</feature>
<feature type="transmembrane region" description="Helical" evidence="2">
    <location>
        <begin position="20"/>
        <end position="45"/>
    </location>
</feature>
<feature type="region of interest" description="Disordered" evidence="1">
    <location>
        <begin position="70"/>
        <end position="103"/>
    </location>
</feature>
<feature type="compositionally biased region" description="Polar residues" evidence="1">
    <location>
        <begin position="460"/>
        <end position="476"/>
    </location>
</feature>
<organism evidence="3 4">
    <name type="scientific">Lasiosphaeria ovina</name>
    <dbReference type="NCBI Taxonomy" id="92902"/>
    <lineage>
        <taxon>Eukaryota</taxon>
        <taxon>Fungi</taxon>
        <taxon>Dikarya</taxon>
        <taxon>Ascomycota</taxon>
        <taxon>Pezizomycotina</taxon>
        <taxon>Sordariomycetes</taxon>
        <taxon>Sordariomycetidae</taxon>
        <taxon>Sordariales</taxon>
        <taxon>Lasiosphaeriaceae</taxon>
        <taxon>Lasiosphaeria</taxon>
    </lineage>
</organism>
<evidence type="ECO:0000313" key="3">
    <source>
        <dbReference type="EMBL" id="KAK3373797.1"/>
    </source>
</evidence>
<feature type="compositionally biased region" description="Polar residues" evidence="1">
    <location>
        <begin position="677"/>
        <end position="690"/>
    </location>
</feature>